<dbReference type="AlphaFoldDB" id="A0A177WD66"/>
<evidence type="ECO:0000313" key="3">
    <source>
        <dbReference type="EMBL" id="OAJ37726.1"/>
    </source>
</evidence>
<evidence type="ECO:0008006" key="5">
    <source>
        <dbReference type="Google" id="ProtNLM"/>
    </source>
</evidence>
<gene>
    <name evidence="3" type="ORF">BDEG_21720</name>
</gene>
<proteinExistence type="predicted"/>
<keyword evidence="2" id="KW-0732">Signal</keyword>
<sequence>MKVCTLSLFYLAIAFSYATPVLVNEPNSEPPGNKHDDGTATPQTTEQASQEQQPEPLVDSSYDYDQFQSKLMKVASTCQTYYSILSEDQIHRRTTPVDLTKDGLWDILKHDMPRLCSTIPDPHNAVIKLSQLDKLCGFIEEDLDEYENMKQKMDTQSMKQMIQVYKTKE</sequence>
<feature type="region of interest" description="Disordered" evidence="1">
    <location>
        <begin position="26"/>
        <end position="57"/>
    </location>
</feature>
<feature type="compositionally biased region" description="Polar residues" evidence="1">
    <location>
        <begin position="40"/>
        <end position="53"/>
    </location>
</feature>
<evidence type="ECO:0000313" key="4">
    <source>
        <dbReference type="Proteomes" id="UP000077115"/>
    </source>
</evidence>
<feature type="chain" id="PRO_5008077469" description="Secreted protein" evidence="2">
    <location>
        <begin position="19"/>
        <end position="169"/>
    </location>
</feature>
<protein>
    <recommendedName>
        <fullName evidence="5">Secreted protein</fullName>
    </recommendedName>
</protein>
<name>A0A177WD66_BATDL</name>
<organism evidence="3 4">
    <name type="scientific">Batrachochytrium dendrobatidis (strain JEL423)</name>
    <dbReference type="NCBI Taxonomy" id="403673"/>
    <lineage>
        <taxon>Eukaryota</taxon>
        <taxon>Fungi</taxon>
        <taxon>Fungi incertae sedis</taxon>
        <taxon>Chytridiomycota</taxon>
        <taxon>Chytridiomycota incertae sedis</taxon>
        <taxon>Chytridiomycetes</taxon>
        <taxon>Rhizophydiales</taxon>
        <taxon>Rhizophydiales incertae sedis</taxon>
        <taxon>Batrachochytrium</taxon>
    </lineage>
</organism>
<reference evidence="3 4" key="1">
    <citation type="submission" date="2006-10" db="EMBL/GenBank/DDBJ databases">
        <title>The Genome Sequence of Batrachochytrium dendrobatidis JEL423.</title>
        <authorList>
            <consortium name="The Broad Institute Genome Sequencing Platform"/>
            <person name="Birren B."/>
            <person name="Lander E."/>
            <person name="Galagan J."/>
            <person name="Cuomo C."/>
            <person name="Devon K."/>
            <person name="Jaffe D."/>
            <person name="Butler J."/>
            <person name="Alvarez P."/>
            <person name="Gnerre S."/>
            <person name="Grabherr M."/>
            <person name="Kleber M."/>
            <person name="Mauceli E."/>
            <person name="Brockman W."/>
            <person name="Young S."/>
            <person name="LaButti K."/>
            <person name="Sykes S."/>
            <person name="DeCaprio D."/>
            <person name="Crawford M."/>
            <person name="Koehrsen M."/>
            <person name="Engels R."/>
            <person name="Montgomery P."/>
            <person name="Pearson M."/>
            <person name="Howarth C."/>
            <person name="Larson L."/>
            <person name="White J."/>
            <person name="O'Leary S."/>
            <person name="Kodira C."/>
            <person name="Zeng Q."/>
            <person name="Yandava C."/>
            <person name="Alvarado L."/>
            <person name="Longcore J."/>
            <person name="James T."/>
        </authorList>
    </citation>
    <scope>NUCLEOTIDE SEQUENCE [LARGE SCALE GENOMIC DNA]</scope>
    <source>
        <strain evidence="3 4">JEL423</strain>
    </source>
</reference>
<feature type="signal peptide" evidence="2">
    <location>
        <begin position="1"/>
        <end position="18"/>
    </location>
</feature>
<accession>A0A177WD66</accession>
<evidence type="ECO:0000256" key="1">
    <source>
        <dbReference type="SAM" id="MobiDB-lite"/>
    </source>
</evidence>
<reference evidence="3 4" key="2">
    <citation type="submission" date="2016-05" db="EMBL/GenBank/DDBJ databases">
        <title>Lineage-specific infection strategies underlie the spectrum of fungal disease in amphibians.</title>
        <authorList>
            <person name="Cuomo C.A."/>
            <person name="Farrer R.A."/>
            <person name="James T."/>
            <person name="Longcore J."/>
            <person name="Birren B."/>
        </authorList>
    </citation>
    <scope>NUCLEOTIDE SEQUENCE [LARGE SCALE GENOMIC DNA]</scope>
    <source>
        <strain evidence="3 4">JEL423</strain>
    </source>
</reference>
<dbReference type="EMBL" id="DS022301">
    <property type="protein sequence ID" value="OAJ37726.1"/>
    <property type="molecule type" value="Genomic_DNA"/>
</dbReference>
<dbReference type="Proteomes" id="UP000077115">
    <property type="component" value="Unassembled WGS sequence"/>
</dbReference>
<dbReference type="VEuPathDB" id="FungiDB:BDEG_21720"/>
<evidence type="ECO:0000256" key="2">
    <source>
        <dbReference type="SAM" id="SignalP"/>
    </source>
</evidence>